<dbReference type="Gene3D" id="3.10.180.10">
    <property type="entry name" value="2,3-Dihydroxybiphenyl 1,2-Dioxygenase, domain 1"/>
    <property type="match status" value="1"/>
</dbReference>
<accession>A0A345T1T7</accession>
<dbReference type="InterPro" id="IPR004360">
    <property type="entry name" value="Glyas_Fos-R_dOase_dom"/>
</dbReference>
<name>A0A345T1T7_9ACTN</name>
<evidence type="ECO:0000313" key="3">
    <source>
        <dbReference type="Proteomes" id="UP000249340"/>
    </source>
</evidence>
<dbReference type="PANTHER" id="PTHR21366:SF14">
    <property type="entry name" value="GLYOXALASE DOMAIN-CONTAINING PROTEIN 5"/>
    <property type="match status" value="1"/>
</dbReference>
<feature type="domain" description="VOC" evidence="1">
    <location>
        <begin position="4"/>
        <end position="138"/>
    </location>
</feature>
<dbReference type="AlphaFoldDB" id="A0A345T1T7"/>
<dbReference type="OrthoDB" id="9812656at2"/>
<evidence type="ECO:0000313" key="2">
    <source>
        <dbReference type="EMBL" id="AXI79942.1"/>
    </source>
</evidence>
<dbReference type="KEGG" id="stri:C7M71_023605"/>
<dbReference type="SUPFAM" id="SSF54593">
    <property type="entry name" value="Glyoxalase/Bleomycin resistance protein/Dihydroxybiphenyl dioxygenase"/>
    <property type="match status" value="1"/>
</dbReference>
<dbReference type="RefSeq" id="WP_111490631.1">
    <property type="nucleotide sequence ID" value="NZ_CP031264.1"/>
</dbReference>
<gene>
    <name evidence="2" type="ORF">C7M71_023605</name>
</gene>
<proteinExistence type="predicted"/>
<dbReference type="InterPro" id="IPR029068">
    <property type="entry name" value="Glyas_Bleomycin-R_OHBP_Dase"/>
</dbReference>
<dbReference type="EMBL" id="CP031264">
    <property type="protein sequence ID" value="AXI79942.1"/>
    <property type="molecule type" value="Genomic_DNA"/>
</dbReference>
<dbReference type="InterPro" id="IPR050383">
    <property type="entry name" value="GlyoxalaseI/FosfomycinResist"/>
</dbReference>
<organism evidence="2 3">
    <name type="scientific">Peterkaempfera bronchialis</name>
    <dbReference type="NCBI Taxonomy" id="2126346"/>
    <lineage>
        <taxon>Bacteria</taxon>
        <taxon>Bacillati</taxon>
        <taxon>Actinomycetota</taxon>
        <taxon>Actinomycetes</taxon>
        <taxon>Kitasatosporales</taxon>
        <taxon>Streptomycetaceae</taxon>
        <taxon>Peterkaempfera</taxon>
    </lineage>
</organism>
<sequence length="142" mass="14915">MGFSLDHVVLWVEDPLRSLAFFEEVVGLPGVRVAEFRAGAVPFPSVRVSEGALLDLMARGNAAGADRLADAPGSAGHPVNHVCLAMDAAGFDGLRKRLADHGTPASAVSEGSFGARGAAVRSCYFRDPDGNVVEARHYPERG</sequence>
<protein>
    <submittedName>
        <fullName evidence="2">VOC family protein</fullName>
    </submittedName>
</protein>
<dbReference type="PANTHER" id="PTHR21366">
    <property type="entry name" value="GLYOXALASE FAMILY PROTEIN"/>
    <property type="match status" value="1"/>
</dbReference>
<evidence type="ECO:0000259" key="1">
    <source>
        <dbReference type="PROSITE" id="PS51819"/>
    </source>
</evidence>
<reference evidence="3" key="1">
    <citation type="submission" date="2018-07" db="EMBL/GenBank/DDBJ databases">
        <title>Streptacidiphilus bronchialis DSM 106435 chromosome.</title>
        <authorList>
            <person name="Batra D."/>
            <person name="Gulvik C.A."/>
        </authorList>
    </citation>
    <scope>NUCLEOTIDE SEQUENCE [LARGE SCALE GENOMIC DNA]</scope>
    <source>
        <strain evidence="3">DSM 106435</strain>
    </source>
</reference>
<dbReference type="InterPro" id="IPR037523">
    <property type="entry name" value="VOC_core"/>
</dbReference>
<dbReference type="Pfam" id="PF00903">
    <property type="entry name" value="Glyoxalase"/>
    <property type="match status" value="1"/>
</dbReference>
<dbReference type="Proteomes" id="UP000249340">
    <property type="component" value="Chromosome"/>
</dbReference>
<dbReference type="PROSITE" id="PS51819">
    <property type="entry name" value="VOC"/>
    <property type="match status" value="1"/>
</dbReference>
<keyword evidence="3" id="KW-1185">Reference proteome</keyword>